<dbReference type="GeneID" id="30309460"/>
<dbReference type="OrthoDB" id="32705at10239"/>
<sequence length="145" mass="15515">MALFTHSYYHGSGAQLNPAAAYISDAKVLHGKGFSEFHTTENGDRYVFSFWLAVGADLLVAVKPSDEMIAAWKASHGGLLTALMPRVQSGGENARFTASMRELSSKSGFSWQAVAGDVNCADLRAHLISLLGAEYTDAINSTFPA</sequence>
<dbReference type="KEGG" id="vg:30309460"/>
<organism evidence="1 2">
    <name type="scientific">Salmonella phage 118970_sal1</name>
    <dbReference type="NCBI Taxonomy" id="1813781"/>
    <lineage>
        <taxon>Viruses</taxon>
        <taxon>Duplodnaviria</taxon>
        <taxon>Heunggongvirae</taxon>
        <taxon>Uroviricota</taxon>
        <taxon>Caudoviricetes</taxon>
        <taxon>Casjensviridae</taxon>
        <taxon>Chivirus</taxon>
        <taxon>Chivirus cv118970sal1</taxon>
    </lineage>
</organism>
<accession>A0A192Y874</accession>
<name>A0A192Y874_9CAUD</name>
<evidence type="ECO:0000313" key="2">
    <source>
        <dbReference type="Proteomes" id="UP000201416"/>
    </source>
</evidence>
<reference evidence="1 2" key="1">
    <citation type="submission" date="2016-03" db="EMBL/GenBank/DDBJ databases">
        <title>Complete Genome Sequences of three Siphoviridae Bacteriophages infecting Salmonella enterica enterica subsp. Enteridis.</title>
        <authorList>
            <person name="Paradiso R."/>
            <person name="Lombardi S."/>
            <person name="Iodice M.G."/>
            <person name="Riccardi M.G."/>
            <person name="Orsini M."/>
            <person name="Bolletti Censi S."/>
            <person name="Galiero G."/>
            <person name="Borriello G."/>
        </authorList>
    </citation>
    <scope>NUCLEOTIDE SEQUENCE [LARGE SCALE GENOMIC DNA]</scope>
</reference>
<keyword evidence="2" id="KW-1185">Reference proteome</keyword>
<evidence type="ECO:0000313" key="1">
    <source>
        <dbReference type="EMBL" id="ANM45833.1"/>
    </source>
</evidence>
<dbReference type="Proteomes" id="UP000201416">
    <property type="component" value="Segment"/>
</dbReference>
<dbReference type="RefSeq" id="YP_009323582.1">
    <property type="nucleotide sequence ID" value="NC_031930.1"/>
</dbReference>
<dbReference type="EMBL" id="KU927500">
    <property type="protein sequence ID" value="ANM45833.1"/>
    <property type="molecule type" value="Genomic_DNA"/>
</dbReference>
<proteinExistence type="predicted"/>
<protein>
    <submittedName>
        <fullName evidence="1">Uncharacterized protein</fullName>
    </submittedName>
</protein>